<feature type="compositionally biased region" description="Acidic residues" evidence="1">
    <location>
        <begin position="199"/>
        <end position="247"/>
    </location>
</feature>
<accession>A0A381NH64</accession>
<organism evidence="2">
    <name type="scientific">marine metagenome</name>
    <dbReference type="NCBI Taxonomy" id="408172"/>
    <lineage>
        <taxon>unclassified sequences</taxon>
        <taxon>metagenomes</taxon>
        <taxon>ecological metagenomes</taxon>
    </lineage>
</organism>
<evidence type="ECO:0008006" key="3">
    <source>
        <dbReference type="Google" id="ProtNLM"/>
    </source>
</evidence>
<dbReference type="AlphaFoldDB" id="A0A381NH64"/>
<evidence type="ECO:0000313" key="2">
    <source>
        <dbReference type="EMBL" id="SUZ53168.1"/>
    </source>
</evidence>
<protein>
    <recommendedName>
        <fullName evidence="3">Peptidase</fullName>
    </recommendedName>
</protein>
<reference evidence="2" key="1">
    <citation type="submission" date="2018-05" db="EMBL/GenBank/DDBJ databases">
        <authorList>
            <person name="Lanie J.A."/>
            <person name="Ng W.-L."/>
            <person name="Kazmierczak K.M."/>
            <person name="Andrzejewski T.M."/>
            <person name="Davidsen T.M."/>
            <person name="Wayne K.J."/>
            <person name="Tettelin H."/>
            <person name="Glass J.I."/>
            <person name="Rusch D."/>
            <person name="Podicherti R."/>
            <person name="Tsui H.-C.T."/>
            <person name="Winkler M.E."/>
        </authorList>
    </citation>
    <scope>NUCLEOTIDE SEQUENCE</scope>
</reference>
<evidence type="ECO:0000256" key="1">
    <source>
        <dbReference type="SAM" id="MobiDB-lite"/>
    </source>
</evidence>
<gene>
    <name evidence="2" type="ORF">METZ01_LOCUS6022</name>
</gene>
<feature type="region of interest" description="Disordered" evidence="1">
    <location>
        <begin position="183"/>
        <end position="268"/>
    </location>
</feature>
<name>A0A381NH64_9ZZZZ</name>
<sequence length="776" mass="90042">MKIESKEKLAKLLAVEDLDVQHRQVKTAMFDVQNRCIILPVWKDMPNHLYDLLLGHEVGHALFTPTNPDRLKKINKETSKDCVNVIEDARIEKLVKNKYPGLRKQFYRGYDHLNKDDFFGVKDKIVNELPFLDRINLRFKLNQAVSVSFNDDEQKMVDKVADVKTFADVEAVAKEIHQYIKDNELFEQGTPTDQPPTEYNDDDFPQSGEEGESAELQEGEDEEESEDEIDGEDEGEEDEDGEDDGDWEEKPKTEEEEMDEAFNKIKEEDEVLIDEKMSDEPPEPNDDDDPVRAETQRNFAERIESFAHVDHKVHYITVPDNVNWKSAIVDYKEVHRNINEFYDSKDHIFWKTGGTYYNDASHKDLRDRVYGYARETLETIKKESGKNVNHIAMEFERKKAADVYKRTLVTKTGILDTNKMFSASYNDDVFKKNVRVADGKNHGLVMFVDWSGSMSENLYGTIRQLIELSMFCQKVNIPFEVYSFTERSVYNVDGDKVRKKEPIFKCKHGDLAVDRHVGLRNFLSSRMSKVEFNNALRNLCILANRYNYTRGGSYGSYNHNYPVPQEEELHGTPLNGAILLSEHIIRDFKKRNNLQNVNAVWLTDGEANGSTYEWDAEKMEGTYIRRQYDTLYLQDRKTKKNHIIGKSGGQHGLTPSLFDVVKSRLDINIVGFYIIPKFTPNTLWRFSPRDYNKNNPVGKEKFRNWISAAKKAGFFVKTESGYDEYYVIQALNRNQALGEIDEKMTTRKMSTLFSKQNSQFKSTRVILSRFVDLITA</sequence>
<proteinExistence type="predicted"/>
<dbReference type="EMBL" id="UINC01000317">
    <property type="protein sequence ID" value="SUZ53168.1"/>
    <property type="molecule type" value="Genomic_DNA"/>
</dbReference>